<dbReference type="EMBL" id="JAVXUP010002502">
    <property type="protein sequence ID" value="KAK3002940.1"/>
    <property type="molecule type" value="Genomic_DNA"/>
</dbReference>
<dbReference type="SMART" id="SM00663">
    <property type="entry name" value="RPOLA_N"/>
    <property type="match status" value="1"/>
</dbReference>
<evidence type="ECO:0000256" key="9">
    <source>
        <dbReference type="SAM" id="Phobius"/>
    </source>
</evidence>
<keyword evidence="9" id="KW-0812">Transmembrane</keyword>
<keyword evidence="5" id="KW-0808">Transferase</keyword>
<dbReference type="GO" id="GO:0003677">
    <property type="term" value="F:DNA binding"/>
    <property type="evidence" value="ECO:0007669"/>
    <property type="project" value="InterPro"/>
</dbReference>
<evidence type="ECO:0000313" key="12">
    <source>
        <dbReference type="Proteomes" id="UP001188597"/>
    </source>
</evidence>
<evidence type="ECO:0000259" key="10">
    <source>
        <dbReference type="SMART" id="SM00663"/>
    </source>
</evidence>
<evidence type="ECO:0000313" key="11">
    <source>
        <dbReference type="EMBL" id="KAK3002940.1"/>
    </source>
</evidence>
<comment type="function">
    <text evidence="1">DNA-dependent RNA polymerase catalyzes the transcription of DNA into RNA using the four ribonucleoside triphosphates as substrates.</text>
</comment>
<dbReference type="EC" id="2.7.7.6" evidence="3"/>
<dbReference type="GO" id="GO:0003899">
    <property type="term" value="F:DNA-directed RNA polymerase activity"/>
    <property type="evidence" value="ECO:0007669"/>
    <property type="project" value="UniProtKB-EC"/>
</dbReference>
<dbReference type="PANTHER" id="PTHR19376:SF54">
    <property type="entry name" value="DNA-DIRECTED RNA POLYMERASE SUBUNIT BETA"/>
    <property type="match status" value="1"/>
</dbReference>
<dbReference type="PANTHER" id="PTHR19376">
    <property type="entry name" value="DNA-DIRECTED RNA POLYMERASE"/>
    <property type="match status" value="1"/>
</dbReference>
<dbReference type="Pfam" id="PF00623">
    <property type="entry name" value="RNA_pol_Rpb1_2"/>
    <property type="match status" value="1"/>
</dbReference>
<evidence type="ECO:0000256" key="6">
    <source>
        <dbReference type="ARBA" id="ARBA00022695"/>
    </source>
</evidence>
<name>A0AA89AI41_9ASTE</name>
<evidence type="ECO:0000256" key="5">
    <source>
        <dbReference type="ARBA" id="ARBA00022679"/>
    </source>
</evidence>
<comment type="catalytic activity">
    <reaction evidence="8">
        <text>RNA(n) + a ribonucleoside 5'-triphosphate = RNA(n+1) + diphosphate</text>
        <dbReference type="Rhea" id="RHEA:21248"/>
        <dbReference type="Rhea" id="RHEA-COMP:14527"/>
        <dbReference type="Rhea" id="RHEA-COMP:17342"/>
        <dbReference type="ChEBI" id="CHEBI:33019"/>
        <dbReference type="ChEBI" id="CHEBI:61557"/>
        <dbReference type="ChEBI" id="CHEBI:140395"/>
        <dbReference type="EC" id="2.7.7.6"/>
    </reaction>
</comment>
<keyword evidence="12" id="KW-1185">Reference proteome</keyword>
<feature type="domain" description="RNA polymerase N-terminal" evidence="10">
    <location>
        <begin position="1"/>
        <end position="155"/>
    </location>
</feature>
<dbReference type="InterPro" id="IPR006592">
    <property type="entry name" value="RNA_pol_N"/>
</dbReference>
<accession>A0AA89AI41</accession>
<keyword evidence="7" id="KW-0804">Transcription</keyword>
<feature type="transmembrane region" description="Helical" evidence="9">
    <location>
        <begin position="42"/>
        <end position="63"/>
    </location>
</feature>
<dbReference type="GO" id="GO:0000428">
    <property type="term" value="C:DNA-directed RNA polymerase complex"/>
    <property type="evidence" value="ECO:0007669"/>
    <property type="project" value="UniProtKB-KW"/>
</dbReference>
<comment type="caution">
    <text evidence="11">The sequence shown here is derived from an EMBL/GenBank/DDBJ whole genome shotgun (WGS) entry which is preliminary data.</text>
</comment>
<evidence type="ECO:0000256" key="8">
    <source>
        <dbReference type="ARBA" id="ARBA00048552"/>
    </source>
</evidence>
<dbReference type="Gene3D" id="1.10.274.100">
    <property type="entry name" value="RNA polymerase Rpb1, domain 3"/>
    <property type="match status" value="1"/>
</dbReference>
<evidence type="ECO:0000256" key="3">
    <source>
        <dbReference type="ARBA" id="ARBA00012418"/>
    </source>
</evidence>
<dbReference type="GO" id="GO:0006351">
    <property type="term" value="P:DNA-templated transcription"/>
    <property type="evidence" value="ECO:0007669"/>
    <property type="project" value="InterPro"/>
</dbReference>
<keyword evidence="6" id="KW-0548">Nucleotidyltransferase</keyword>
<dbReference type="InterPro" id="IPR000722">
    <property type="entry name" value="RNA_pol_asu"/>
</dbReference>
<evidence type="ECO:0000256" key="4">
    <source>
        <dbReference type="ARBA" id="ARBA00022478"/>
    </source>
</evidence>
<proteinExistence type="inferred from homology"/>
<evidence type="ECO:0000256" key="2">
    <source>
        <dbReference type="ARBA" id="ARBA00007207"/>
    </source>
</evidence>
<protein>
    <recommendedName>
        <fullName evidence="3">DNA-directed RNA polymerase</fullName>
        <ecNumber evidence="3">2.7.7.6</ecNumber>
    </recommendedName>
</protein>
<dbReference type="InterPro" id="IPR045867">
    <property type="entry name" value="DNA-dir_RpoC_beta_prime"/>
</dbReference>
<evidence type="ECO:0000256" key="1">
    <source>
        <dbReference type="ARBA" id="ARBA00004026"/>
    </source>
</evidence>
<comment type="similarity">
    <text evidence="2">Belongs to the RNA polymerase beta' chain family. RpoC1 subfamily.</text>
</comment>
<gene>
    <name evidence="11" type="ORF">RJ639_019105</name>
</gene>
<reference evidence="11" key="1">
    <citation type="submission" date="2022-12" db="EMBL/GenBank/DDBJ databases">
        <title>Draft genome assemblies for two species of Escallonia (Escalloniales).</title>
        <authorList>
            <person name="Chanderbali A."/>
            <person name="Dervinis C."/>
            <person name="Anghel I."/>
            <person name="Soltis D."/>
            <person name="Soltis P."/>
            <person name="Zapata F."/>
        </authorList>
    </citation>
    <scope>NUCLEOTIDE SEQUENCE</scope>
    <source>
        <strain evidence="11">UCBG64.0493</strain>
        <tissue evidence="11">Leaf</tissue>
    </source>
</reference>
<sequence>MDGFVYIAKSSSRVKTHHSEMDRDVIEGKGENFNGFYLANGLIIQFAPIFLWALTLTTSMLIASRNCNRTFSSICKSRSNKTIFLQTSELLRVKEPGFNADFGGDQMDVHLPLSLEAQAEAHFFILAHMNLLSPIIGDPIPLQTQDMLIGLYILTSENR</sequence>
<dbReference type="InterPro" id="IPR042102">
    <property type="entry name" value="RNA_pol_Rpb1_3_sf"/>
</dbReference>
<keyword evidence="9" id="KW-1133">Transmembrane helix</keyword>
<dbReference type="SUPFAM" id="SSF64484">
    <property type="entry name" value="beta and beta-prime subunits of DNA dependent RNA-polymerase"/>
    <property type="match status" value="1"/>
</dbReference>
<keyword evidence="4" id="KW-0240">DNA-directed RNA polymerase</keyword>
<dbReference type="Gene3D" id="2.40.40.20">
    <property type="match status" value="1"/>
</dbReference>
<dbReference type="AlphaFoldDB" id="A0AA89AI41"/>
<keyword evidence="9" id="KW-0472">Membrane</keyword>
<organism evidence="11 12">
    <name type="scientific">Escallonia herrerae</name>
    <dbReference type="NCBI Taxonomy" id="1293975"/>
    <lineage>
        <taxon>Eukaryota</taxon>
        <taxon>Viridiplantae</taxon>
        <taxon>Streptophyta</taxon>
        <taxon>Embryophyta</taxon>
        <taxon>Tracheophyta</taxon>
        <taxon>Spermatophyta</taxon>
        <taxon>Magnoliopsida</taxon>
        <taxon>eudicotyledons</taxon>
        <taxon>Gunneridae</taxon>
        <taxon>Pentapetalae</taxon>
        <taxon>asterids</taxon>
        <taxon>campanulids</taxon>
        <taxon>Escalloniales</taxon>
        <taxon>Escalloniaceae</taxon>
        <taxon>Escallonia</taxon>
    </lineage>
</organism>
<evidence type="ECO:0000256" key="7">
    <source>
        <dbReference type="ARBA" id="ARBA00023163"/>
    </source>
</evidence>
<dbReference type="Proteomes" id="UP001188597">
    <property type="component" value="Unassembled WGS sequence"/>
</dbReference>